<accession>A0A8J4E6C3</accession>
<evidence type="ECO:0000256" key="7">
    <source>
        <dbReference type="SAM" id="Phobius"/>
    </source>
</evidence>
<keyword evidence="4 7" id="KW-0812">Transmembrane</keyword>
<dbReference type="GO" id="GO:0005886">
    <property type="term" value="C:plasma membrane"/>
    <property type="evidence" value="ECO:0007669"/>
    <property type="project" value="UniProtKB-SubCell"/>
</dbReference>
<feature type="transmembrane region" description="Helical" evidence="7">
    <location>
        <begin position="315"/>
        <end position="335"/>
    </location>
</feature>
<evidence type="ECO:0000313" key="9">
    <source>
        <dbReference type="Proteomes" id="UP000612585"/>
    </source>
</evidence>
<reference evidence="8" key="1">
    <citation type="submission" date="2021-01" db="EMBL/GenBank/DDBJ databases">
        <title>Whole genome shotgun sequence of Virgisporangium aurantiacum NBRC 16421.</title>
        <authorList>
            <person name="Komaki H."/>
            <person name="Tamura T."/>
        </authorList>
    </citation>
    <scope>NUCLEOTIDE SEQUENCE</scope>
    <source>
        <strain evidence="8">NBRC 16421</strain>
    </source>
</reference>
<comment type="caution">
    <text evidence="8">The sequence shown here is derived from an EMBL/GenBank/DDBJ whole genome shotgun (WGS) entry which is preliminary data.</text>
</comment>
<comment type="subcellular location">
    <subcellularLocation>
        <location evidence="1">Cell membrane</location>
        <topology evidence="1">Multi-pass membrane protein</topology>
    </subcellularLocation>
</comment>
<gene>
    <name evidence="8" type="ORF">Vau01_114410</name>
</gene>
<evidence type="ECO:0000256" key="3">
    <source>
        <dbReference type="ARBA" id="ARBA00022475"/>
    </source>
</evidence>
<dbReference type="InterPro" id="IPR036259">
    <property type="entry name" value="MFS_trans_sf"/>
</dbReference>
<evidence type="ECO:0000256" key="1">
    <source>
        <dbReference type="ARBA" id="ARBA00004651"/>
    </source>
</evidence>
<evidence type="ECO:0000256" key="5">
    <source>
        <dbReference type="ARBA" id="ARBA00022989"/>
    </source>
</evidence>
<name>A0A8J4E6C3_9ACTN</name>
<keyword evidence="6 7" id="KW-0472">Membrane</keyword>
<feature type="transmembrane region" description="Helical" evidence="7">
    <location>
        <begin position="225"/>
        <end position="249"/>
    </location>
</feature>
<dbReference type="SUPFAM" id="SSF103473">
    <property type="entry name" value="MFS general substrate transporter"/>
    <property type="match status" value="1"/>
</dbReference>
<evidence type="ECO:0000256" key="2">
    <source>
        <dbReference type="ARBA" id="ARBA00022448"/>
    </source>
</evidence>
<dbReference type="CDD" id="cd06173">
    <property type="entry name" value="MFS_MefA_like"/>
    <property type="match status" value="1"/>
</dbReference>
<feature type="transmembrane region" description="Helical" evidence="7">
    <location>
        <begin position="261"/>
        <end position="280"/>
    </location>
</feature>
<evidence type="ECO:0000256" key="6">
    <source>
        <dbReference type="ARBA" id="ARBA00023136"/>
    </source>
</evidence>
<evidence type="ECO:0000313" key="8">
    <source>
        <dbReference type="EMBL" id="GIJ63925.1"/>
    </source>
</evidence>
<organism evidence="8 9">
    <name type="scientific">Virgisporangium aurantiacum</name>
    <dbReference type="NCBI Taxonomy" id="175570"/>
    <lineage>
        <taxon>Bacteria</taxon>
        <taxon>Bacillati</taxon>
        <taxon>Actinomycetota</taxon>
        <taxon>Actinomycetes</taxon>
        <taxon>Micromonosporales</taxon>
        <taxon>Micromonosporaceae</taxon>
        <taxon>Virgisporangium</taxon>
    </lineage>
</organism>
<dbReference type="Pfam" id="PF05977">
    <property type="entry name" value="MFS_3"/>
    <property type="match status" value="1"/>
</dbReference>
<feature type="transmembrane region" description="Helical" evidence="7">
    <location>
        <begin position="49"/>
        <end position="71"/>
    </location>
</feature>
<keyword evidence="5 7" id="KW-1133">Transmembrane helix</keyword>
<evidence type="ECO:0000256" key="4">
    <source>
        <dbReference type="ARBA" id="ARBA00022692"/>
    </source>
</evidence>
<dbReference type="Gene3D" id="1.20.1250.20">
    <property type="entry name" value="MFS general substrate transporter like domains"/>
    <property type="match status" value="1"/>
</dbReference>
<feature type="transmembrane region" description="Helical" evidence="7">
    <location>
        <begin position="91"/>
        <end position="119"/>
    </location>
</feature>
<dbReference type="Proteomes" id="UP000612585">
    <property type="component" value="Unassembled WGS sequence"/>
</dbReference>
<sequence>MWDSPSMTGSLGPNFWRLVASSGLSNLGDGTFKVALPLVAVGLTRSPGLIAGLTVAATLPWLLFALPAGAFADRLDRRRVMVGADVARAGLLAALVAGALLGVDSIWLLYAVALCVGVAETLYDTAAQSILPQVVAPDLLPRANARLYAVELTANEFIGPALAGLMVTAATTVAFGTPAGLWACAVAALLLMRGSYRVRRDRRTTVRADIAEGLRFLWRNRLLRTLAVMVGVSNFTQSAMMAVLVLYVVGPESGMKLPAPAFGILLATFAAGSLAGSFVAERVQRALGRAGSLSLSIVTRALPFGVLALTANPYLAGASFFLGGATNIVWNIITVSLRQRITPDHLLGRVNSGYRLVAWGSLPLGAAAGGLLADLFGLRTVFAVMGILTLALLAGMTIVTDDRMTAAEQQPSERDGVADGR</sequence>
<dbReference type="InterPro" id="IPR010290">
    <property type="entry name" value="TM_effector"/>
</dbReference>
<keyword evidence="9" id="KW-1185">Reference proteome</keyword>
<feature type="transmembrane region" description="Helical" evidence="7">
    <location>
        <begin position="292"/>
        <end position="309"/>
    </location>
</feature>
<proteinExistence type="predicted"/>
<protein>
    <submittedName>
        <fullName evidence="8">MFS transporter</fullName>
    </submittedName>
</protein>
<dbReference type="PANTHER" id="PTHR23513:SF6">
    <property type="entry name" value="MAJOR FACILITATOR SUPERFAMILY ASSOCIATED DOMAIN-CONTAINING PROTEIN"/>
    <property type="match status" value="1"/>
</dbReference>
<keyword evidence="3" id="KW-1003">Cell membrane</keyword>
<feature type="transmembrane region" description="Helical" evidence="7">
    <location>
        <begin position="356"/>
        <end position="376"/>
    </location>
</feature>
<feature type="transmembrane region" description="Helical" evidence="7">
    <location>
        <begin position="161"/>
        <end position="192"/>
    </location>
</feature>
<keyword evidence="2" id="KW-0813">Transport</keyword>
<dbReference type="EMBL" id="BOPG01000104">
    <property type="protein sequence ID" value="GIJ63925.1"/>
    <property type="molecule type" value="Genomic_DNA"/>
</dbReference>
<dbReference type="PANTHER" id="PTHR23513">
    <property type="entry name" value="INTEGRAL MEMBRANE EFFLUX PROTEIN-RELATED"/>
    <property type="match status" value="1"/>
</dbReference>
<feature type="transmembrane region" description="Helical" evidence="7">
    <location>
        <begin position="382"/>
        <end position="400"/>
    </location>
</feature>
<dbReference type="AlphaFoldDB" id="A0A8J4E6C3"/>